<evidence type="ECO:0000259" key="10">
    <source>
        <dbReference type="PROSITE" id="PS51258"/>
    </source>
</evidence>
<dbReference type="SMART" id="SM00239">
    <property type="entry name" value="C2"/>
    <property type="match status" value="2"/>
</dbReference>
<sequence>MDEERMWKDLYHKVVAEQEQKRQKSSDSPSSHEARLQEEDGGFFEKLGTRLADRAEEQRQEETLQPAKDEDNSCSEEEQQQQGDDGEDEAKRARYAAKESNLQRQPSRAYEPSSSPETDSETEEQETALAIVAQSVGLNIEELYTALLYITQHPIGLDVVDQVEQDAIINYLQKAFNIDDETHARVMDETRQMEAPEIHLNIEVIEAKDLVPKDANGKSDPFCVLYLESQPTKRYNTAVKPETLTPVWQEHFALPLEDPENDVLFVEVWDFDAAETVPEKINKVKTIKSVRGLVKLAKEIAVTARNGNHDNEFIGSIRIPLKDIPVVGHVNWYTLEKRGKSKLRGHIRLRMSFSSEHNAQVAFQEHRHLIRILLLHELESNKVEKYTWQLGSWPTAGSIVLMQHAAQRGLKSEIQALAKWIECSNVHQEHPLNFELFHELVQDIRASIKSGMYSDDELKQFWEATRKSLHSGLNALRKIRRLACDNKAVVKQLVAILRIISCLSSLEVPENVNLFPLKMYSWFPPEILEDDRVSILEALEFAVIRGGAEWFEYIVSNNNMESDTDEEAIKYHIKIIQLIKIDLTRASEIYEKLFIKTIDFPYTKVLYRTYEKRISDLCMVIVEDICGRLKRIEIETSENPELSLGTSLFELYLAIQRFAEFGEKVCPDEIEQMKVRNYYDWFASGVSHWLEMAVFKAIKRIDRAIEVDKLQPVDSSVQYSSSAVDTLTIFYQIKVFWTQLAWPDIEGAYAFIAKIVDDICKCCIAYVDRMSQKVDELQEIRDADSNLSRPNLFGQQYDVSVAWCYALNNIEYVRTSIEPLTKDLGFESVIEALAETKSQIEAERCQQTLELIIDNAKDTVRNKIITMQETVAKRMAPAMARYLMEGAEHQQQPDANSSNSMDRLMEYLDSNLITLHDNLSEDNFQRILMVIWEVMAEVLNQLVNSNLRRKRPPAFYSNLHQTLNNLIQFFNLGADELANVQVLERIEKTLGLYGLETGELILRYYQDRLAVQSAMQDEPYGLLTVKAYFFNDLLNLQILNARNLRAIDKKCDTYVKIRLLPEDVFIGMKTFKTNVRKETQFPLYEESFSIPLTSDQSKMKNAVIQFEIKDKDFLRTRFLSECFLSFGDIQQTDSHDGFDALPQIHMKLSRPTSESSEVIHALSKRKGDSQASSFVTKIQSKINSS</sequence>
<evidence type="ECO:0000313" key="13">
    <source>
        <dbReference type="Proteomes" id="UP001627154"/>
    </source>
</evidence>
<organism evidence="12 13">
    <name type="scientific">Trichogramma kaykai</name>
    <dbReference type="NCBI Taxonomy" id="54128"/>
    <lineage>
        <taxon>Eukaryota</taxon>
        <taxon>Metazoa</taxon>
        <taxon>Ecdysozoa</taxon>
        <taxon>Arthropoda</taxon>
        <taxon>Hexapoda</taxon>
        <taxon>Insecta</taxon>
        <taxon>Pterygota</taxon>
        <taxon>Neoptera</taxon>
        <taxon>Endopterygota</taxon>
        <taxon>Hymenoptera</taxon>
        <taxon>Apocrita</taxon>
        <taxon>Proctotrupomorpha</taxon>
        <taxon>Chalcidoidea</taxon>
        <taxon>Trichogrammatidae</taxon>
        <taxon>Trichogramma</taxon>
    </lineage>
</organism>
<dbReference type="InterPro" id="IPR014770">
    <property type="entry name" value="Munc13_1"/>
</dbReference>
<dbReference type="PROSITE" id="PS50004">
    <property type="entry name" value="C2"/>
    <property type="match status" value="2"/>
</dbReference>
<evidence type="ECO:0000256" key="1">
    <source>
        <dbReference type="ARBA" id="ARBA00004172"/>
    </source>
</evidence>
<dbReference type="Gene3D" id="2.60.40.150">
    <property type="entry name" value="C2 domain"/>
    <property type="match status" value="2"/>
</dbReference>
<keyword evidence="6" id="KW-0963">Cytoplasm</keyword>
<evidence type="ECO:0000313" key="12">
    <source>
        <dbReference type="EMBL" id="KAL3402065.1"/>
    </source>
</evidence>
<dbReference type="InterPro" id="IPR035892">
    <property type="entry name" value="C2_domain_sf"/>
</dbReference>
<dbReference type="PANTHER" id="PTHR45999">
    <property type="entry name" value="UNC-13-4A, ISOFORM B"/>
    <property type="match status" value="1"/>
</dbReference>
<feature type="compositionally biased region" description="Basic and acidic residues" evidence="8">
    <location>
        <begin position="47"/>
        <end position="71"/>
    </location>
</feature>
<dbReference type="PROSITE" id="PS51258">
    <property type="entry name" value="MHD1"/>
    <property type="match status" value="1"/>
</dbReference>
<dbReference type="Proteomes" id="UP001627154">
    <property type="component" value="Unassembled WGS sequence"/>
</dbReference>
<dbReference type="AlphaFoldDB" id="A0ABD2XAH4"/>
<protein>
    <recommendedName>
        <fullName evidence="14">C2 domain-containing protein</fullName>
    </recommendedName>
</protein>
<evidence type="ECO:0000256" key="7">
    <source>
        <dbReference type="ARBA" id="ARBA00022753"/>
    </source>
</evidence>
<dbReference type="GO" id="GO:0006887">
    <property type="term" value="P:exocytosis"/>
    <property type="evidence" value="ECO:0007669"/>
    <property type="project" value="UniProtKB-KW"/>
</dbReference>
<dbReference type="InterPro" id="IPR052095">
    <property type="entry name" value="UNC-13_domain"/>
</dbReference>
<feature type="region of interest" description="Disordered" evidence="8">
    <location>
        <begin position="17"/>
        <end position="125"/>
    </location>
</feature>
<evidence type="ECO:0000256" key="3">
    <source>
        <dbReference type="ARBA" id="ARBA00004603"/>
    </source>
</evidence>
<dbReference type="InterPro" id="IPR000008">
    <property type="entry name" value="C2_dom"/>
</dbReference>
<feature type="compositionally biased region" description="Basic and acidic residues" evidence="8">
    <location>
        <begin position="17"/>
        <end position="38"/>
    </location>
</feature>
<evidence type="ECO:0000259" key="9">
    <source>
        <dbReference type="PROSITE" id="PS50004"/>
    </source>
</evidence>
<reference evidence="12 13" key="1">
    <citation type="journal article" date="2024" name="bioRxiv">
        <title>A reference genome for Trichogramma kaykai: A tiny desert-dwelling parasitoid wasp with competing sex-ratio distorters.</title>
        <authorList>
            <person name="Culotta J."/>
            <person name="Lindsey A.R."/>
        </authorList>
    </citation>
    <scope>NUCLEOTIDE SEQUENCE [LARGE SCALE GENOMIC DNA]</scope>
    <source>
        <strain evidence="12 13">KSX58</strain>
    </source>
</reference>
<feature type="compositionally biased region" description="Acidic residues" evidence="8">
    <location>
        <begin position="72"/>
        <end position="88"/>
    </location>
</feature>
<evidence type="ECO:0000256" key="8">
    <source>
        <dbReference type="SAM" id="MobiDB-lite"/>
    </source>
</evidence>
<dbReference type="PROSITE" id="PS51259">
    <property type="entry name" value="MHD2"/>
    <property type="match status" value="1"/>
</dbReference>
<gene>
    <name evidence="12" type="ORF">TKK_004894</name>
</gene>
<evidence type="ECO:0000256" key="2">
    <source>
        <dbReference type="ARBA" id="ARBA00004496"/>
    </source>
</evidence>
<dbReference type="EMBL" id="JBJJXI010000040">
    <property type="protein sequence ID" value="KAL3402065.1"/>
    <property type="molecule type" value="Genomic_DNA"/>
</dbReference>
<evidence type="ECO:0000256" key="4">
    <source>
        <dbReference type="ARBA" id="ARBA00005823"/>
    </source>
</evidence>
<evidence type="ECO:0008006" key="14">
    <source>
        <dbReference type="Google" id="ProtNLM"/>
    </source>
</evidence>
<comment type="caution">
    <text evidence="12">The sequence shown here is derived from an EMBL/GenBank/DDBJ whole genome shotgun (WGS) entry which is preliminary data.</text>
</comment>
<name>A0ABD2XAH4_9HYME</name>
<dbReference type="SUPFAM" id="SSF49562">
    <property type="entry name" value="C2 domain (Calcium/lipid-binding domain, CaLB)"/>
    <property type="match status" value="2"/>
</dbReference>
<dbReference type="Pfam" id="PF00168">
    <property type="entry name" value="C2"/>
    <property type="match status" value="2"/>
</dbReference>
<dbReference type="InterPro" id="IPR014772">
    <property type="entry name" value="Munc13_dom-2"/>
</dbReference>
<keyword evidence="5" id="KW-0268">Exocytosis</keyword>
<comment type="similarity">
    <text evidence="4">Belongs to the unc-13 family.</text>
</comment>
<dbReference type="GO" id="GO:0055037">
    <property type="term" value="C:recycling endosome"/>
    <property type="evidence" value="ECO:0007669"/>
    <property type="project" value="UniProtKB-SubCell"/>
</dbReference>
<evidence type="ECO:0000259" key="11">
    <source>
        <dbReference type="PROSITE" id="PS51259"/>
    </source>
</evidence>
<proteinExistence type="inferred from homology"/>
<evidence type="ECO:0000256" key="5">
    <source>
        <dbReference type="ARBA" id="ARBA00022483"/>
    </source>
</evidence>
<feature type="domain" description="MHD1" evidence="10">
    <location>
        <begin position="649"/>
        <end position="770"/>
    </location>
</feature>
<feature type="domain" description="C2" evidence="9">
    <location>
        <begin position="180"/>
        <end position="304"/>
    </location>
</feature>
<dbReference type="InterPro" id="IPR010439">
    <property type="entry name" value="MUN_dom"/>
</dbReference>
<dbReference type="PANTHER" id="PTHR45999:SF2">
    <property type="entry name" value="PROTEIN UNC-13 HOMOLOG 4B"/>
    <property type="match status" value="1"/>
</dbReference>
<dbReference type="Gene3D" id="1.10.357.50">
    <property type="match status" value="1"/>
</dbReference>
<dbReference type="GO" id="GO:0005770">
    <property type="term" value="C:late endosome"/>
    <property type="evidence" value="ECO:0007669"/>
    <property type="project" value="UniProtKB-SubCell"/>
</dbReference>
<keyword evidence="7" id="KW-0967">Endosome</keyword>
<keyword evidence="13" id="KW-1185">Reference proteome</keyword>
<feature type="domain" description="C2" evidence="9">
    <location>
        <begin position="1014"/>
        <end position="1139"/>
    </location>
</feature>
<feature type="domain" description="MHD2" evidence="11">
    <location>
        <begin position="898"/>
        <end position="1004"/>
    </location>
</feature>
<dbReference type="Pfam" id="PF06292">
    <property type="entry name" value="MUN"/>
    <property type="match status" value="1"/>
</dbReference>
<comment type="subcellular location">
    <subcellularLocation>
        <location evidence="2">Cytoplasm</location>
    </subcellularLocation>
    <subcellularLocation>
        <location evidence="3">Late endosome</location>
    </subcellularLocation>
    <subcellularLocation>
        <location evidence="1">Recycling endosome</location>
    </subcellularLocation>
</comment>
<accession>A0ABD2XAH4</accession>
<evidence type="ECO:0000256" key="6">
    <source>
        <dbReference type="ARBA" id="ARBA00022490"/>
    </source>
</evidence>